<evidence type="ECO:0000313" key="7">
    <source>
        <dbReference type="EMBL" id="CAE6488181.1"/>
    </source>
</evidence>
<evidence type="ECO:0000259" key="6">
    <source>
        <dbReference type="Pfam" id="PF13537"/>
    </source>
</evidence>
<dbReference type="InterPro" id="IPR014729">
    <property type="entry name" value="Rossmann-like_a/b/a_fold"/>
</dbReference>
<dbReference type="InterPro" id="IPR051786">
    <property type="entry name" value="ASN_synthetase/amidase"/>
</dbReference>
<dbReference type="InterPro" id="IPR006426">
    <property type="entry name" value="Asn_synth_AEB"/>
</dbReference>
<evidence type="ECO:0000256" key="2">
    <source>
        <dbReference type="ARBA" id="ARBA00022741"/>
    </source>
</evidence>
<dbReference type="Pfam" id="PF00733">
    <property type="entry name" value="Asn_synthase"/>
    <property type="match status" value="1"/>
</dbReference>
<protein>
    <recommendedName>
        <fullName evidence="4">Putative asparagine synthetase [glutamine-hydrolyzing]</fullName>
        <ecNumber evidence="4">6.3.5.4</ecNumber>
    </recommendedName>
</protein>
<dbReference type="SUPFAM" id="SSF52402">
    <property type="entry name" value="Adenine nucleotide alpha hydrolases-like"/>
    <property type="match status" value="1"/>
</dbReference>
<keyword evidence="7" id="KW-0436">Ligase</keyword>
<feature type="domain" description="Asparagine synthetase" evidence="5">
    <location>
        <begin position="207"/>
        <end position="314"/>
    </location>
</feature>
<name>A0A812EUA7_9ARCH</name>
<proteinExistence type="inferred from homology"/>
<dbReference type="Pfam" id="PF13537">
    <property type="entry name" value="GATase_7"/>
    <property type="match status" value="1"/>
</dbReference>
<dbReference type="EC" id="6.3.5.4" evidence="4"/>
<dbReference type="Gene3D" id="3.60.20.10">
    <property type="entry name" value="Glutamine Phosphoribosylpyrophosphate, subunit 1, domain 1"/>
    <property type="match status" value="1"/>
</dbReference>
<dbReference type="AlphaFoldDB" id="A0A812EUA7"/>
<dbReference type="PANTHER" id="PTHR43284:SF1">
    <property type="entry name" value="ASPARAGINE SYNTHETASE"/>
    <property type="match status" value="1"/>
</dbReference>
<dbReference type="PIRSF" id="PIRSF001589">
    <property type="entry name" value="Asn_synthetase_glu-h"/>
    <property type="match status" value="1"/>
</dbReference>
<gene>
    <name evidence="7" type="ORF">NUZ5A_20422</name>
</gene>
<dbReference type="GO" id="GO:0005524">
    <property type="term" value="F:ATP binding"/>
    <property type="evidence" value="ECO:0007669"/>
    <property type="project" value="UniProtKB-KW"/>
</dbReference>
<dbReference type="InterPro" id="IPR017932">
    <property type="entry name" value="GATase_2_dom"/>
</dbReference>
<reference evidence="7" key="1">
    <citation type="submission" date="2021-02" db="EMBL/GenBank/DDBJ databases">
        <authorList>
            <person name="Han P."/>
        </authorList>
    </citation>
    <scope>NUCLEOTIDE SEQUENCE</scope>
    <source>
        <strain evidence="7">Candidatus Nitrosotenuis uzonensis 5A</strain>
    </source>
</reference>
<evidence type="ECO:0000259" key="5">
    <source>
        <dbReference type="Pfam" id="PF00733"/>
    </source>
</evidence>
<dbReference type="EMBL" id="CAJNAQ010000002">
    <property type="protein sequence ID" value="CAE6488181.1"/>
    <property type="molecule type" value="Genomic_DNA"/>
</dbReference>
<dbReference type="PANTHER" id="PTHR43284">
    <property type="entry name" value="ASPARAGINE SYNTHETASE (GLUTAMINE-HYDROLYZING)"/>
    <property type="match status" value="1"/>
</dbReference>
<evidence type="ECO:0000256" key="4">
    <source>
        <dbReference type="PIRNR" id="PIRNR001589"/>
    </source>
</evidence>
<evidence type="ECO:0000256" key="3">
    <source>
        <dbReference type="ARBA" id="ARBA00022840"/>
    </source>
</evidence>
<comment type="catalytic activity">
    <reaction evidence="4">
        <text>L-aspartate + L-glutamine + ATP + H2O = L-asparagine + L-glutamate + AMP + diphosphate + H(+)</text>
        <dbReference type="Rhea" id="RHEA:12228"/>
        <dbReference type="ChEBI" id="CHEBI:15377"/>
        <dbReference type="ChEBI" id="CHEBI:15378"/>
        <dbReference type="ChEBI" id="CHEBI:29985"/>
        <dbReference type="ChEBI" id="CHEBI:29991"/>
        <dbReference type="ChEBI" id="CHEBI:30616"/>
        <dbReference type="ChEBI" id="CHEBI:33019"/>
        <dbReference type="ChEBI" id="CHEBI:58048"/>
        <dbReference type="ChEBI" id="CHEBI:58359"/>
        <dbReference type="ChEBI" id="CHEBI:456215"/>
        <dbReference type="EC" id="6.3.5.4"/>
    </reaction>
</comment>
<evidence type="ECO:0000256" key="1">
    <source>
        <dbReference type="ARBA" id="ARBA00005752"/>
    </source>
</evidence>
<dbReference type="RefSeq" id="WP_205098207.1">
    <property type="nucleotide sequence ID" value="NZ_CAJNAQ010000002.1"/>
</dbReference>
<dbReference type="SUPFAM" id="SSF56235">
    <property type="entry name" value="N-terminal nucleophile aminohydrolases (Ntn hydrolases)"/>
    <property type="match status" value="1"/>
</dbReference>
<sequence>MVGIAYSSTNHLDSMLESMSHLSWHVKDKCKNVNAGIVRLPILDKFIYETDQFTVLVDGYIYNVSLEEIVHKYNSEGQIALQTLEGEFTLLFFDKIQNLVYVVNDPFGLRRCYYSINSGELLVSTETKAIWSVLEPSIDESTVYSMLRFRRVFSDKTLFVNVRRLMPGSIIRYEQQRKKIEITTYYKYTYTPKESDEVEIAKKAVLLFKNALDKRITGNKRTAFALSGGLDSRAMTTLAKDKKITAFTYGSGADPDSIIGQKIARKIGIKHELITFDCREQAIADLVEFASYLTEGLTTVAYCFQLYVFARLHRNVDEYFWTFELDDTLGGNLLGQVYDVTDYQRYSSIELMLRRSIFTVDECERLFNFQFDIRTLLEEHYSHVSRSDVMAEFESAQLLDLLQRGITGHFIARNFVEERIPTFDKELIAHIASIPLRLKREHYIYNIFLKYIDPDLAQVKSATTGLSVDSSRLEKFLVRNKARFEKIKQVYLKTDSQEKNYFDVDIAMRAKPWIKKYQDHVLNSQIVKKYINTEFAEELLIRHLQKKAENGTKLFAILTVALALNIFSNKFSEKPMCLLNNLGK</sequence>
<comment type="similarity">
    <text evidence="1">Belongs to the asparagine synthetase family.</text>
</comment>
<comment type="caution">
    <text evidence="7">The sequence shown here is derived from an EMBL/GenBank/DDBJ whole genome shotgun (WGS) entry which is preliminary data.</text>
</comment>
<dbReference type="InterPro" id="IPR001962">
    <property type="entry name" value="Asn_synthase"/>
</dbReference>
<dbReference type="GO" id="GO:0004066">
    <property type="term" value="F:asparagine synthase (glutamine-hydrolyzing) activity"/>
    <property type="evidence" value="ECO:0007669"/>
    <property type="project" value="UniProtKB-EC"/>
</dbReference>
<keyword evidence="3 4" id="KW-0067">ATP-binding</keyword>
<evidence type="ECO:0000313" key="8">
    <source>
        <dbReference type="Proteomes" id="UP000655759"/>
    </source>
</evidence>
<dbReference type="GO" id="GO:0006529">
    <property type="term" value="P:asparagine biosynthetic process"/>
    <property type="evidence" value="ECO:0007669"/>
    <property type="project" value="InterPro"/>
</dbReference>
<accession>A0A812EUA7</accession>
<dbReference type="InterPro" id="IPR029055">
    <property type="entry name" value="Ntn_hydrolases_N"/>
</dbReference>
<dbReference type="Gene3D" id="3.40.50.620">
    <property type="entry name" value="HUPs"/>
    <property type="match status" value="1"/>
</dbReference>
<feature type="domain" description="Glutamine amidotransferase type-2" evidence="6">
    <location>
        <begin position="67"/>
        <end position="130"/>
    </location>
</feature>
<keyword evidence="2 4" id="KW-0547">Nucleotide-binding</keyword>
<organism evidence="7 8">
    <name type="scientific">Candidatus Nitrosotenuis uzonensis</name>
    <dbReference type="NCBI Taxonomy" id="1407055"/>
    <lineage>
        <taxon>Archaea</taxon>
        <taxon>Nitrososphaerota</taxon>
        <taxon>Candidatus Nitrosotenuis</taxon>
    </lineage>
</organism>
<dbReference type="Proteomes" id="UP000655759">
    <property type="component" value="Unassembled WGS sequence"/>
</dbReference>